<reference evidence="2 3" key="1">
    <citation type="submission" date="2021-05" db="EMBL/GenBank/DDBJ databases">
        <title>Direct Submission.</title>
        <authorList>
            <person name="Li K."/>
            <person name="Gao J."/>
        </authorList>
    </citation>
    <scope>NUCLEOTIDE SEQUENCE [LARGE SCALE GENOMIC DNA]</scope>
    <source>
        <strain evidence="2 3">Mg02</strain>
    </source>
</reference>
<sequence length="111" mass="13293">MWFEGINGRSGLGRITRGGDGNQALNDRLLDAEREAGFHERDMSAFERERIDLEHRVTRMEAELEALRQRRLEAYARWWNARDDRDRALHVCRKLRRRVDRARRRSGDEDD</sequence>
<evidence type="ECO:0000256" key="1">
    <source>
        <dbReference type="SAM" id="Coils"/>
    </source>
</evidence>
<organism evidence="2 3">
    <name type="scientific">Nocardiopsis changdeensis</name>
    <dbReference type="NCBI Taxonomy" id="2831969"/>
    <lineage>
        <taxon>Bacteria</taxon>
        <taxon>Bacillati</taxon>
        <taxon>Actinomycetota</taxon>
        <taxon>Actinomycetes</taxon>
        <taxon>Streptosporangiales</taxon>
        <taxon>Nocardiopsidaceae</taxon>
        <taxon>Nocardiopsis</taxon>
    </lineage>
</organism>
<name>A0ABX8BKV0_9ACTN</name>
<gene>
    <name evidence="2" type="ORF">KGD84_24380</name>
</gene>
<dbReference type="RefSeq" id="WP_220562739.1">
    <property type="nucleotide sequence ID" value="NZ_CP074133.1"/>
</dbReference>
<proteinExistence type="predicted"/>
<keyword evidence="1" id="KW-0175">Coiled coil</keyword>
<dbReference type="Proteomes" id="UP000676079">
    <property type="component" value="Chromosome"/>
</dbReference>
<evidence type="ECO:0000313" key="2">
    <source>
        <dbReference type="EMBL" id="QUX21516.1"/>
    </source>
</evidence>
<accession>A0ABX8BKV0</accession>
<keyword evidence="3" id="KW-1185">Reference proteome</keyword>
<dbReference type="EMBL" id="CP074133">
    <property type="protein sequence ID" value="QUX21516.1"/>
    <property type="molecule type" value="Genomic_DNA"/>
</dbReference>
<evidence type="ECO:0000313" key="3">
    <source>
        <dbReference type="Proteomes" id="UP000676079"/>
    </source>
</evidence>
<protein>
    <submittedName>
        <fullName evidence="2">Uncharacterized protein</fullName>
    </submittedName>
</protein>
<feature type="coiled-coil region" evidence="1">
    <location>
        <begin position="22"/>
        <end position="105"/>
    </location>
</feature>